<accession>A0A1B7LH16</accession>
<organism evidence="2 3">
    <name type="scientific">Desulfotomaculum copahuensis</name>
    <dbReference type="NCBI Taxonomy" id="1838280"/>
    <lineage>
        <taxon>Bacteria</taxon>
        <taxon>Bacillati</taxon>
        <taxon>Bacillota</taxon>
        <taxon>Clostridia</taxon>
        <taxon>Eubacteriales</taxon>
        <taxon>Desulfotomaculaceae</taxon>
        <taxon>Desulfotomaculum</taxon>
    </lineage>
</organism>
<evidence type="ECO:0000256" key="1">
    <source>
        <dbReference type="SAM" id="MobiDB-lite"/>
    </source>
</evidence>
<name>A0A1B7LH16_9FIRM</name>
<protein>
    <submittedName>
        <fullName evidence="2">Uncharacterized protein</fullName>
    </submittedName>
</protein>
<feature type="region of interest" description="Disordered" evidence="1">
    <location>
        <begin position="1"/>
        <end position="30"/>
    </location>
</feature>
<sequence length="61" mass="6537">MHRVKKKKNISQVNMQVSGENTGEETAAAVPGPAARVAQFQLNSAGGPLDEEFLEKSVPED</sequence>
<evidence type="ECO:0000313" key="3">
    <source>
        <dbReference type="Proteomes" id="UP000078532"/>
    </source>
</evidence>
<gene>
    <name evidence="2" type="ORF">A6M21_06195</name>
</gene>
<dbReference type="AlphaFoldDB" id="A0A1B7LH16"/>
<reference evidence="2 3" key="1">
    <citation type="submission" date="2016-04" db="EMBL/GenBank/DDBJ databases">
        <authorList>
            <person name="Evans L.H."/>
            <person name="Alamgir A."/>
            <person name="Owens N."/>
            <person name="Weber N.D."/>
            <person name="Virtaneva K."/>
            <person name="Barbian K."/>
            <person name="Babar A."/>
            <person name="Rosenke K."/>
        </authorList>
    </citation>
    <scope>NUCLEOTIDE SEQUENCE [LARGE SCALE GENOMIC DNA]</scope>
    <source>
        <strain evidence="2 3">LMa1</strain>
    </source>
</reference>
<keyword evidence="3" id="KW-1185">Reference proteome</keyword>
<comment type="caution">
    <text evidence="2">The sequence shown here is derived from an EMBL/GenBank/DDBJ whole genome shotgun (WGS) entry which is preliminary data.</text>
</comment>
<dbReference type="RefSeq" id="WP_066666848.1">
    <property type="nucleotide sequence ID" value="NZ_LYVF01000062.1"/>
</dbReference>
<feature type="compositionally biased region" description="Polar residues" evidence="1">
    <location>
        <begin position="10"/>
        <end position="21"/>
    </location>
</feature>
<proteinExistence type="predicted"/>
<evidence type="ECO:0000313" key="2">
    <source>
        <dbReference type="EMBL" id="OAT85501.1"/>
    </source>
</evidence>
<dbReference type="EMBL" id="LYVF01000062">
    <property type="protein sequence ID" value="OAT85501.1"/>
    <property type="molecule type" value="Genomic_DNA"/>
</dbReference>
<dbReference type="Proteomes" id="UP000078532">
    <property type="component" value="Unassembled WGS sequence"/>
</dbReference>